<accession>A0ABD1SW20</accession>
<proteinExistence type="predicted"/>
<name>A0ABD1SW20_9LAMI</name>
<dbReference type="EMBL" id="JBFOLK010000006">
    <property type="protein sequence ID" value="KAL2504639.1"/>
    <property type="molecule type" value="Genomic_DNA"/>
</dbReference>
<evidence type="ECO:0000313" key="1">
    <source>
        <dbReference type="EMBL" id="KAL2504639.1"/>
    </source>
</evidence>
<gene>
    <name evidence="1" type="ORF">Adt_20260</name>
</gene>
<reference evidence="2" key="1">
    <citation type="submission" date="2024-07" db="EMBL/GenBank/DDBJ databases">
        <title>Two chromosome-level genome assemblies of Korean endemic species Abeliophyllum distichum and Forsythia ovata (Oleaceae).</title>
        <authorList>
            <person name="Jang H."/>
        </authorList>
    </citation>
    <scope>NUCLEOTIDE SEQUENCE [LARGE SCALE GENOMIC DNA]</scope>
</reference>
<comment type="caution">
    <text evidence="1">The sequence shown here is derived from an EMBL/GenBank/DDBJ whole genome shotgun (WGS) entry which is preliminary data.</text>
</comment>
<evidence type="ECO:0000313" key="2">
    <source>
        <dbReference type="Proteomes" id="UP001604336"/>
    </source>
</evidence>
<organism evidence="1 2">
    <name type="scientific">Abeliophyllum distichum</name>
    <dbReference type="NCBI Taxonomy" id="126358"/>
    <lineage>
        <taxon>Eukaryota</taxon>
        <taxon>Viridiplantae</taxon>
        <taxon>Streptophyta</taxon>
        <taxon>Embryophyta</taxon>
        <taxon>Tracheophyta</taxon>
        <taxon>Spermatophyta</taxon>
        <taxon>Magnoliopsida</taxon>
        <taxon>eudicotyledons</taxon>
        <taxon>Gunneridae</taxon>
        <taxon>Pentapetalae</taxon>
        <taxon>asterids</taxon>
        <taxon>lamiids</taxon>
        <taxon>Lamiales</taxon>
        <taxon>Oleaceae</taxon>
        <taxon>Forsythieae</taxon>
        <taxon>Abeliophyllum</taxon>
    </lineage>
</organism>
<dbReference type="AlphaFoldDB" id="A0ABD1SW20"/>
<keyword evidence="2" id="KW-1185">Reference proteome</keyword>
<sequence length="155" mass="16944">MISCPQGGRIRHPPAEVSADLFLLCGSPLEAGQLDSCGIEDRISSQSDNQISRYSSKENGKVGRRKNEKIIDGVGILDFSTTEVKSESLDYGLSEIELSMSTLEEDVVAAKSGVSEVKEEVSPKEEMVVVHSHKGLARKVLPDVLGLFNSRLWRL</sequence>
<dbReference type="Proteomes" id="UP001604336">
    <property type="component" value="Unassembled WGS sequence"/>
</dbReference>
<protein>
    <submittedName>
        <fullName evidence="1">Uncharacterized protein</fullName>
    </submittedName>
</protein>